<evidence type="ECO:0000256" key="1">
    <source>
        <dbReference type="SAM" id="MobiDB-lite"/>
    </source>
</evidence>
<dbReference type="Proteomes" id="UP000824120">
    <property type="component" value="Chromosome 2"/>
</dbReference>
<accession>A0A9J6A688</accession>
<dbReference type="AlphaFoldDB" id="A0A9J6A688"/>
<protein>
    <submittedName>
        <fullName evidence="2">Uncharacterized protein</fullName>
    </submittedName>
</protein>
<reference evidence="2 3" key="1">
    <citation type="submission" date="2020-09" db="EMBL/GenBank/DDBJ databases">
        <title>De no assembly of potato wild relative species, Solanum commersonii.</title>
        <authorList>
            <person name="Cho K."/>
        </authorList>
    </citation>
    <scope>NUCLEOTIDE SEQUENCE [LARGE SCALE GENOMIC DNA]</scope>
    <source>
        <strain evidence="2">LZ3.2</strain>
        <tissue evidence="2">Leaf</tissue>
    </source>
</reference>
<keyword evidence="3" id="KW-1185">Reference proteome</keyword>
<name>A0A9J6A688_SOLCO</name>
<feature type="region of interest" description="Disordered" evidence="1">
    <location>
        <begin position="52"/>
        <end position="96"/>
    </location>
</feature>
<evidence type="ECO:0000313" key="3">
    <source>
        <dbReference type="Proteomes" id="UP000824120"/>
    </source>
</evidence>
<feature type="compositionally biased region" description="Basic and acidic residues" evidence="1">
    <location>
        <begin position="70"/>
        <end position="96"/>
    </location>
</feature>
<sequence>MEALVEMEAAPIGKEAAPVGMEARHLLLLDVTSTAAVATFPAAAKIDLKQRSALRRSRRSNTSQGGLHHPTFEKYATEGPRITEKFRREESREQHN</sequence>
<dbReference type="EMBL" id="JACXVP010000002">
    <property type="protein sequence ID" value="KAG5619724.1"/>
    <property type="molecule type" value="Genomic_DNA"/>
</dbReference>
<organism evidence="2 3">
    <name type="scientific">Solanum commersonii</name>
    <name type="common">Commerson's wild potato</name>
    <name type="synonym">Commerson's nightshade</name>
    <dbReference type="NCBI Taxonomy" id="4109"/>
    <lineage>
        <taxon>Eukaryota</taxon>
        <taxon>Viridiplantae</taxon>
        <taxon>Streptophyta</taxon>
        <taxon>Embryophyta</taxon>
        <taxon>Tracheophyta</taxon>
        <taxon>Spermatophyta</taxon>
        <taxon>Magnoliopsida</taxon>
        <taxon>eudicotyledons</taxon>
        <taxon>Gunneridae</taxon>
        <taxon>Pentapetalae</taxon>
        <taxon>asterids</taxon>
        <taxon>lamiids</taxon>
        <taxon>Solanales</taxon>
        <taxon>Solanaceae</taxon>
        <taxon>Solanoideae</taxon>
        <taxon>Solaneae</taxon>
        <taxon>Solanum</taxon>
    </lineage>
</organism>
<evidence type="ECO:0000313" key="2">
    <source>
        <dbReference type="EMBL" id="KAG5619724.1"/>
    </source>
</evidence>
<proteinExistence type="predicted"/>
<comment type="caution">
    <text evidence="2">The sequence shown here is derived from an EMBL/GenBank/DDBJ whole genome shotgun (WGS) entry which is preliminary data.</text>
</comment>
<gene>
    <name evidence="2" type="ORF">H5410_004942</name>
</gene>